<evidence type="ECO:0000313" key="2">
    <source>
        <dbReference type="Proteomes" id="UP000305778"/>
    </source>
</evidence>
<accession>A0A4U0S5A0</accession>
<sequence length="119" mass="13103">MRTRTGTWLTEAYWCHADGQGDPGTPAHPPPTCLLPTAGRAMDWMRACVRNAAGGLDHHPFMAVWRWLNDQDGLDTALAGLRDGAGYSFSVDTGFDHRTWSVHPVLLLPLLDDDRSDSS</sequence>
<protein>
    <submittedName>
        <fullName evidence="1">Uncharacterized protein</fullName>
    </submittedName>
</protein>
<dbReference type="EMBL" id="SUMC01000053">
    <property type="protein sequence ID" value="TKA03297.1"/>
    <property type="molecule type" value="Genomic_DNA"/>
</dbReference>
<proteinExistence type="predicted"/>
<gene>
    <name evidence="1" type="ORF">FCI23_36190</name>
</gene>
<reference evidence="1 2" key="1">
    <citation type="submission" date="2019-04" db="EMBL/GenBank/DDBJ databases">
        <title>Streptomyces oryziradicis sp. nov., a novel actinomycete isolated from rhizosphere soil of rice (Oryza sativa L.).</title>
        <authorList>
            <person name="Li C."/>
        </authorList>
    </citation>
    <scope>NUCLEOTIDE SEQUENCE [LARGE SCALE GENOMIC DNA]</scope>
    <source>
        <strain evidence="1 2">NEAU-C40</strain>
    </source>
</reference>
<dbReference type="AlphaFoldDB" id="A0A4U0S5A0"/>
<dbReference type="OrthoDB" id="4288733at2"/>
<name>A0A4U0S5A0_9ACTN</name>
<dbReference type="RefSeq" id="WP_136728423.1">
    <property type="nucleotide sequence ID" value="NZ_SUMC01000053.1"/>
</dbReference>
<keyword evidence="2" id="KW-1185">Reference proteome</keyword>
<dbReference type="Proteomes" id="UP000305778">
    <property type="component" value="Unassembled WGS sequence"/>
</dbReference>
<evidence type="ECO:0000313" key="1">
    <source>
        <dbReference type="EMBL" id="TKA03297.1"/>
    </source>
</evidence>
<comment type="caution">
    <text evidence="1">The sequence shown here is derived from an EMBL/GenBank/DDBJ whole genome shotgun (WGS) entry which is preliminary data.</text>
</comment>
<organism evidence="1 2">
    <name type="scientific">Actinacidiphila oryziradicis</name>
    <dbReference type="NCBI Taxonomy" id="2571141"/>
    <lineage>
        <taxon>Bacteria</taxon>
        <taxon>Bacillati</taxon>
        <taxon>Actinomycetota</taxon>
        <taxon>Actinomycetes</taxon>
        <taxon>Kitasatosporales</taxon>
        <taxon>Streptomycetaceae</taxon>
        <taxon>Actinacidiphila</taxon>
    </lineage>
</organism>